<feature type="domain" description="Histidine kinase" evidence="14">
    <location>
        <begin position="118"/>
        <end position="322"/>
    </location>
</feature>
<dbReference type="InterPro" id="IPR050351">
    <property type="entry name" value="BphY/WalK/GraS-like"/>
</dbReference>
<keyword evidence="11" id="KW-0902">Two-component regulatory system</keyword>
<evidence type="ECO:0000256" key="9">
    <source>
        <dbReference type="ARBA" id="ARBA00022840"/>
    </source>
</evidence>
<reference evidence="15 16" key="1">
    <citation type="submission" date="2021-03" db="EMBL/GenBank/DDBJ databases">
        <title>Genomic Encyclopedia of Type Strains, Phase IV (KMG-IV): sequencing the most valuable type-strain genomes for metagenomic binning, comparative biology and taxonomic classification.</title>
        <authorList>
            <person name="Goeker M."/>
        </authorList>
    </citation>
    <scope>NUCLEOTIDE SEQUENCE [LARGE SCALE GENOMIC DNA]</scope>
    <source>
        <strain evidence="15 16">DSM 25609</strain>
    </source>
</reference>
<dbReference type="PROSITE" id="PS50109">
    <property type="entry name" value="HIS_KIN"/>
    <property type="match status" value="1"/>
</dbReference>
<evidence type="ECO:0000256" key="7">
    <source>
        <dbReference type="ARBA" id="ARBA00022741"/>
    </source>
</evidence>
<evidence type="ECO:0000259" key="14">
    <source>
        <dbReference type="PROSITE" id="PS50109"/>
    </source>
</evidence>
<evidence type="ECO:0000313" key="15">
    <source>
        <dbReference type="EMBL" id="MBP1969794.1"/>
    </source>
</evidence>
<comment type="catalytic activity">
    <reaction evidence="1">
        <text>ATP + protein L-histidine = ADP + protein N-phospho-L-histidine.</text>
        <dbReference type="EC" id="2.7.13.3"/>
    </reaction>
</comment>
<organism evidence="15 16">
    <name type="scientific">Virgibacillus natechei</name>
    <dbReference type="NCBI Taxonomy" id="1216297"/>
    <lineage>
        <taxon>Bacteria</taxon>
        <taxon>Bacillati</taxon>
        <taxon>Bacillota</taxon>
        <taxon>Bacilli</taxon>
        <taxon>Bacillales</taxon>
        <taxon>Bacillaceae</taxon>
        <taxon>Virgibacillus</taxon>
    </lineage>
</organism>
<dbReference type="PANTHER" id="PTHR45453:SF2">
    <property type="entry name" value="HISTIDINE KINASE"/>
    <property type="match status" value="1"/>
</dbReference>
<keyword evidence="8 15" id="KW-0418">Kinase</keyword>
<dbReference type="PRINTS" id="PR00344">
    <property type="entry name" value="BCTRLSENSOR"/>
</dbReference>
<evidence type="ECO:0000313" key="16">
    <source>
        <dbReference type="Proteomes" id="UP001519345"/>
    </source>
</evidence>
<sequence length="330" mass="38379">MYIRQTLPWMILFIVFNLSILLLGILDTEIPILSVIYIFIINTVILSLFLMWDFFRGRNYRRELMNIERIDETDSLPAPATPYQKRLDAQLSVMKKYHNDMLESESKKTEENLDELTRWIHDMKMPMTTMKLKIDDLDKKERSGMEEEWLRLDAALNEMLYEKRLTNISNDLYIESVEIENVISNTIRKLRAICIEKGVGFDMDLHVTHIETDLKWFSFMVDQIIGNSVKYSGDSDITISSYLREGWLELEISDAGRGIRAEDVPRIFEAGFTSTSDHGDREATGMGMYLTKEVADAMDIVIGVKSRYGEGTTIILTFPKKNEFQEMKTM</sequence>
<dbReference type="InterPro" id="IPR004358">
    <property type="entry name" value="Sig_transdc_His_kin-like_C"/>
</dbReference>
<proteinExistence type="predicted"/>
<evidence type="ECO:0000256" key="13">
    <source>
        <dbReference type="SAM" id="Phobius"/>
    </source>
</evidence>
<evidence type="ECO:0000256" key="2">
    <source>
        <dbReference type="ARBA" id="ARBA00004651"/>
    </source>
</evidence>
<protein>
    <recommendedName>
        <fullName evidence="3">histidine kinase</fullName>
        <ecNumber evidence="3">2.7.13.3</ecNumber>
    </recommendedName>
</protein>
<evidence type="ECO:0000256" key="3">
    <source>
        <dbReference type="ARBA" id="ARBA00012438"/>
    </source>
</evidence>
<keyword evidence="16" id="KW-1185">Reference proteome</keyword>
<dbReference type="InterPro" id="IPR005467">
    <property type="entry name" value="His_kinase_dom"/>
</dbReference>
<keyword evidence="9" id="KW-0067">ATP-binding</keyword>
<dbReference type="InterPro" id="IPR003594">
    <property type="entry name" value="HATPase_dom"/>
</dbReference>
<dbReference type="InterPro" id="IPR036890">
    <property type="entry name" value="HATPase_C_sf"/>
</dbReference>
<evidence type="ECO:0000256" key="8">
    <source>
        <dbReference type="ARBA" id="ARBA00022777"/>
    </source>
</evidence>
<keyword evidence="6 13" id="KW-0812">Transmembrane</keyword>
<evidence type="ECO:0000256" key="1">
    <source>
        <dbReference type="ARBA" id="ARBA00000085"/>
    </source>
</evidence>
<keyword evidence="10 13" id="KW-1133">Transmembrane helix</keyword>
<dbReference type="Pfam" id="PF02518">
    <property type="entry name" value="HATPase_c"/>
    <property type="match status" value="1"/>
</dbReference>
<comment type="caution">
    <text evidence="15">The sequence shown here is derived from an EMBL/GenBank/DDBJ whole genome shotgun (WGS) entry which is preliminary data.</text>
</comment>
<feature type="transmembrane region" description="Helical" evidence="13">
    <location>
        <begin position="7"/>
        <end position="26"/>
    </location>
</feature>
<keyword evidence="4" id="KW-1003">Cell membrane</keyword>
<dbReference type="PANTHER" id="PTHR45453">
    <property type="entry name" value="PHOSPHATE REGULON SENSOR PROTEIN PHOR"/>
    <property type="match status" value="1"/>
</dbReference>
<name>A0ABS4IFS4_9BACI</name>
<dbReference type="Gene3D" id="3.30.565.10">
    <property type="entry name" value="Histidine kinase-like ATPase, C-terminal domain"/>
    <property type="match status" value="1"/>
</dbReference>
<evidence type="ECO:0000256" key="12">
    <source>
        <dbReference type="ARBA" id="ARBA00023136"/>
    </source>
</evidence>
<gene>
    <name evidence="15" type="ORF">J2Z83_001902</name>
</gene>
<keyword evidence="12 13" id="KW-0472">Membrane</keyword>
<dbReference type="RefSeq" id="WP_209462968.1">
    <property type="nucleotide sequence ID" value="NZ_CP110224.1"/>
</dbReference>
<accession>A0ABS4IFS4</accession>
<evidence type="ECO:0000256" key="4">
    <source>
        <dbReference type="ARBA" id="ARBA00022475"/>
    </source>
</evidence>
<comment type="subcellular location">
    <subcellularLocation>
        <location evidence="2">Cell membrane</location>
        <topology evidence="2">Multi-pass membrane protein</topology>
    </subcellularLocation>
</comment>
<feature type="transmembrane region" description="Helical" evidence="13">
    <location>
        <begin position="32"/>
        <end position="55"/>
    </location>
</feature>
<keyword evidence="7" id="KW-0547">Nucleotide-binding</keyword>
<evidence type="ECO:0000256" key="11">
    <source>
        <dbReference type="ARBA" id="ARBA00023012"/>
    </source>
</evidence>
<keyword evidence="5 15" id="KW-0808">Transferase</keyword>
<evidence type="ECO:0000256" key="10">
    <source>
        <dbReference type="ARBA" id="ARBA00022989"/>
    </source>
</evidence>
<dbReference type="GO" id="GO:0004673">
    <property type="term" value="F:protein histidine kinase activity"/>
    <property type="evidence" value="ECO:0007669"/>
    <property type="project" value="UniProtKB-EC"/>
</dbReference>
<dbReference type="SMART" id="SM00387">
    <property type="entry name" value="HATPase_c"/>
    <property type="match status" value="1"/>
</dbReference>
<dbReference type="EMBL" id="JAGGKX010000008">
    <property type="protein sequence ID" value="MBP1969794.1"/>
    <property type="molecule type" value="Genomic_DNA"/>
</dbReference>
<dbReference type="EC" id="2.7.13.3" evidence="3"/>
<dbReference type="SUPFAM" id="SSF55874">
    <property type="entry name" value="ATPase domain of HSP90 chaperone/DNA topoisomerase II/histidine kinase"/>
    <property type="match status" value="1"/>
</dbReference>
<evidence type="ECO:0000256" key="5">
    <source>
        <dbReference type="ARBA" id="ARBA00022679"/>
    </source>
</evidence>
<dbReference type="Proteomes" id="UP001519345">
    <property type="component" value="Unassembled WGS sequence"/>
</dbReference>
<evidence type="ECO:0000256" key="6">
    <source>
        <dbReference type="ARBA" id="ARBA00022692"/>
    </source>
</evidence>